<dbReference type="STRING" id="1122133.SAMN02745157_4158"/>
<evidence type="ECO:0000256" key="1">
    <source>
        <dbReference type="ARBA" id="ARBA00001970"/>
    </source>
</evidence>
<keyword evidence="16" id="KW-1185">Reference proteome</keyword>
<dbReference type="Proteomes" id="UP000184485">
    <property type="component" value="Unassembled WGS sequence"/>
</dbReference>
<dbReference type="Pfam" id="PF01292">
    <property type="entry name" value="Ni_hydr_CYTB"/>
    <property type="match status" value="1"/>
</dbReference>
<dbReference type="EMBL" id="FQUP01000004">
    <property type="protein sequence ID" value="SHG37803.1"/>
    <property type="molecule type" value="Genomic_DNA"/>
</dbReference>
<keyword evidence="10" id="KW-0408">Iron</keyword>
<comment type="similarity">
    <text evidence="12">Belongs to the cytochrome b561 family.</text>
</comment>
<organism evidence="15 16">
    <name type="scientific">Kaistia soli DSM 19436</name>
    <dbReference type="NCBI Taxonomy" id="1122133"/>
    <lineage>
        <taxon>Bacteria</taxon>
        <taxon>Pseudomonadati</taxon>
        <taxon>Pseudomonadota</taxon>
        <taxon>Alphaproteobacteria</taxon>
        <taxon>Hyphomicrobiales</taxon>
        <taxon>Kaistiaceae</taxon>
        <taxon>Kaistia</taxon>
    </lineage>
</organism>
<evidence type="ECO:0000256" key="6">
    <source>
        <dbReference type="ARBA" id="ARBA00022692"/>
    </source>
</evidence>
<feature type="transmembrane region" description="Helical" evidence="13">
    <location>
        <begin position="12"/>
        <end position="30"/>
    </location>
</feature>
<evidence type="ECO:0000256" key="10">
    <source>
        <dbReference type="ARBA" id="ARBA00023004"/>
    </source>
</evidence>
<dbReference type="InterPro" id="IPR052168">
    <property type="entry name" value="Cytochrome_b561_oxidase"/>
</dbReference>
<reference evidence="15 16" key="1">
    <citation type="submission" date="2016-11" db="EMBL/GenBank/DDBJ databases">
        <authorList>
            <person name="Jaros S."/>
            <person name="Januszkiewicz K."/>
            <person name="Wedrychowicz H."/>
        </authorList>
    </citation>
    <scope>NUCLEOTIDE SEQUENCE [LARGE SCALE GENOMIC DNA]</scope>
    <source>
        <strain evidence="15 16">DSM 19436</strain>
    </source>
</reference>
<gene>
    <name evidence="15" type="ORF">SAMN02745157_4158</name>
</gene>
<dbReference type="RefSeq" id="WP_073056684.1">
    <property type="nucleotide sequence ID" value="NZ_FQUP01000004.1"/>
</dbReference>
<dbReference type="Gene3D" id="1.20.950.20">
    <property type="entry name" value="Transmembrane di-heme cytochromes, Chain C"/>
    <property type="match status" value="1"/>
</dbReference>
<keyword evidence="8" id="KW-0249">Electron transport</keyword>
<sequence>MSSRTIGGYSSVQVLLHWVIAALVFFQLIFGESMSMATRAARRGTELDPTDATLASAHYWVGIAILVLVAFRLAVRLVGGAPDPQSSGAPVLDKLAHAAHWLFYILLVGMPVTGLLAVYVWPELGEIHELGKPVFIVLIALHVLGALYHQFWLKDGTLRRMFVPAR</sequence>
<evidence type="ECO:0000256" key="8">
    <source>
        <dbReference type="ARBA" id="ARBA00022982"/>
    </source>
</evidence>
<evidence type="ECO:0000256" key="3">
    <source>
        <dbReference type="ARBA" id="ARBA00022448"/>
    </source>
</evidence>
<comment type="subcellular location">
    <subcellularLocation>
        <location evidence="2">Cell membrane</location>
        <topology evidence="2">Multi-pass membrane protein</topology>
    </subcellularLocation>
</comment>
<protein>
    <submittedName>
        <fullName evidence="15">Cytochrome b561</fullName>
    </submittedName>
</protein>
<dbReference type="GO" id="GO:0005886">
    <property type="term" value="C:plasma membrane"/>
    <property type="evidence" value="ECO:0007669"/>
    <property type="project" value="UniProtKB-SubCell"/>
</dbReference>
<evidence type="ECO:0000256" key="7">
    <source>
        <dbReference type="ARBA" id="ARBA00022723"/>
    </source>
</evidence>
<dbReference type="InterPro" id="IPR011577">
    <property type="entry name" value="Cyt_b561_bac/Ni-Hgenase"/>
</dbReference>
<name>A0A1M5JCQ7_9HYPH</name>
<dbReference type="AlphaFoldDB" id="A0A1M5JCQ7"/>
<keyword evidence="6 13" id="KW-0812">Transmembrane</keyword>
<feature type="domain" description="Cytochrome b561 bacterial/Ni-hydrogenase" evidence="14">
    <location>
        <begin position="9"/>
        <end position="162"/>
    </location>
</feature>
<dbReference type="PANTHER" id="PTHR30529">
    <property type="entry name" value="CYTOCHROME B561"/>
    <property type="match status" value="1"/>
</dbReference>
<dbReference type="GO" id="GO:0022904">
    <property type="term" value="P:respiratory electron transport chain"/>
    <property type="evidence" value="ECO:0007669"/>
    <property type="project" value="InterPro"/>
</dbReference>
<feature type="transmembrane region" description="Helical" evidence="13">
    <location>
        <begin position="133"/>
        <end position="153"/>
    </location>
</feature>
<evidence type="ECO:0000256" key="5">
    <source>
        <dbReference type="ARBA" id="ARBA00022617"/>
    </source>
</evidence>
<dbReference type="PANTHER" id="PTHR30529:SF7">
    <property type="entry name" value="CYTOCHROME B561 BACTERIAL_NI-HYDROGENASE DOMAIN-CONTAINING PROTEIN"/>
    <property type="match status" value="1"/>
</dbReference>
<evidence type="ECO:0000256" key="11">
    <source>
        <dbReference type="ARBA" id="ARBA00023136"/>
    </source>
</evidence>
<evidence type="ECO:0000256" key="2">
    <source>
        <dbReference type="ARBA" id="ARBA00004651"/>
    </source>
</evidence>
<dbReference type="InterPro" id="IPR016174">
    <property type="entry name" value="Di-haem_cyt_TM"/>
</dbReference>
<dbReference type="GO" id="GO:0020037">
    <property type="term" value="F:heme binding"/>
    <property type="evidence" value="ECO:0007669"/>
    <property type="project" value="TreeGrafter"/>
</dbReference>
<dbReference type="GO" id="GO:0046872">
    <property type="term" value="F:metal ion binding"/>
    <property type="evidence" value="ECO:0007669"/>
    <property type="project" value="UniProtKB-KW"/>
</dbReference>
<evidence type="ECO:0000256" key="9">
    <source>
        <dbReference type="ARBA" id="ARBA00022989"/>
    </source>
</evidence>
<dbReference type="SUPFAM" id="SSF81342">
    <property type="entry name" value="Transmembrane di-heme cytochromes"/>
    <property type="match status" value="1"/>
</dbReference>
<evidence type="ECO:0000256" key="12">
    <source>
        <dbReference type="ARBA" id="ARBA00037975"/>
    </source>
</evidence>
<evidence type="ECO:0000256" key="4">
    <source>
        <dbReference type="ARBA" id="ARBA00022475"/>
    </source>
</evidence>
<accession>A0A1M5JCQ7</accession>
<keyword evidence="3" id="KW-0813">Transport</keyword>
<keyword evidence="11 13" id="KW-0472">Membrane</keyword>
<evidence type="ECO:0000313" key="16">
    <source>
        <dbReference type="Proteomes" id="UP000184485"/>
    </source>
</evidence>
<keyword evidence="4" id="KW-1003">Cell membrane</keyword>
<feature type="transmembrane region" description="Helical" evidence="13">
    <location>
        <begin position="101"/>
        <end position="121"/>
    </location>
</feature>
<feature type="transmembrane region" description="Helical" evidence="13">
    <location>
        <begin position="57"/>
        <end position="75"/>
    </location>
</feature>
<dbReference type="GO" id="GO:0009055">
    <property type="term" value="F:electron transfer activity"/>
    <property type="evidence" value="ECO:0007669"/>
    <property type="project" value="InterPro"/>
</dbReference>
<evidence type="ECO:0000259" key="14">
    <source>
        <dbReference type="Pfam" id="PF01292"/>
    </source>
</evidence>
<evidence type="ECO:0000313" key="15">
    <source>
        <dbReference type="EMBL" id="SHG37803.1"/>
    </source>
</evidence>
<keyword evidence="5" id="KW-0349">Heme</keyword>
<comment type="cofactor">
    <cofactor evidence="1">
        <name>heme b</name>
        <dbReference type="ChEBI" id="CHEBI:60344"/>
    </cofactor>
</comment>
<keyword evidence="7" id="KW-0479">Metal-binding</keyword>
<proteinExistence type="inferred from homology"/>
<keyword evidence="9 13" id="KW-1133">Transmembrane helix</keyword>
<evidence type="ECO:0000256" key="13">
    <source>
        <dbReference type="SAM" id="Phobius"/>
    </source>
</evidence>